<evidence type="ECO:0000313" key="1">
    <source>
        <dbReference type="EMBL" id="AWI55137.1"/>
    </source>
</evidence>
<dbReference type="OrthoDB" id="9774475at2"/>
<keyword evidence="2" id="KW-1185">Reference proteome</keyword>
<dbReference type="AlphaFoldDB" id="A0A2U8FW56"/>
<organism evidence="1 2">
    <name type="scientific">Aquabacterium olei</name>
    <dbReference type="NCBI Taxonomy" id="1296669"/>
    <lineage>
        <taxon>Bacteria</taxon>
        <taxon>Pseudomonadati</taxon>
        <taxon>Pseudomonadota</taxon>
        <taxon>Betaproteobacteria</taxon>
        <taxon>Burkholderiales</taxon>
        <taxon>Aquabacterium</taxon>
    </lineage>
</organism>
<evidence type="ECO:0000313" key="2">
    <source>
        <dbReference type="Proteomes" id="UP000244892"/>
    </source>
</evidence>
<gene>
    <name evidence="1" type="ORF">DEH84_06955</name>
</gene>
<sequence>MSPRTLLSFSCGKDAIGAHLAIRDHFDEVVPYYLYLVPGLEFVDESLDYYERTLFGGRRIIRLPHPSLPRMLNALVFQPPDRVSVLDRLDMAEHDYKEVTDAIKAELGMGDEVLTASGVRAADSPLRYMHFKKRGAITWTKGQYYPVFDWNKARLAEAIERAGVKLPVDYRLFGRTFDGIDLRFLIQIREHFPRDFQRILDWFPLAELELYRYDKRAQA</sequence>
<name>A0A2U8FW56_9BURK</name>
<protein>
    <submittedName>
        <fullName evidence="1">Phosphoadenosine phosphosulfate reductase</fullName>
    </submittedName>
</protein>
<dbReference type="Proteomes" id="UP000244892">
    <property type="component" value="Chromosome"/>
</dbReference>
<dbReference type="KEGG" id="aon:DEH84_06955"/>
<accession>A0A2U8FW56</accession>
<reference evidence="1 2" key="1">
    <citation type="submission" date="2018-05" db="EMBL/GenBank/DDBJ databases">
        <title>complete genome sequence of Aquabacterium olei NBRC 110486.</title>
        <authorList>
            <person name="Tang B."/>
            <person name="Chang J."/>
            <person name="Zhang L."/>
            <person name="Yang H."/>
        </authorList>
    </citation>
    <scope>NUCLEOTIDE SEQUENCE [LARGE SCALE GENOMIC DNA]</scope>
    <source>
        <strain evidence="1 2">NBRC 110486</strain>
    </source>
</reference>
<dbReference type="EMBL" id="CP029210">
    <property type="protein sequence ID" value="AWI55137.1"/>
    <property type="molecule type" value="Genomic_DNA"/>
</dbReference>
<proteinExistence type="predicted"/>